<feature type="transmembrane region" description="Helical" evidence="2">
    <location>
        <begin position="491"/>
        <end position="514"/>
    </location>
</feature>
<feature type="transmembrane region" description="Helical" evidence="2">
    <location>
        <begin position="187"/>
        <end position="210"/>
    </location>
</feature>
<dbReference type="NCBIfam" id="TIGR02123">
    <property type="entry name" value="TRAP_fused"/>
    <property type="match status" value="1"/>
</dbReference>
<protein>
    <submittedName>
        <fullName evidence="4">C4-dicarboxylate ABC transporter</fullName>
    </submittedName>
</protein>
<dbReference type="Pfam" id="PF06808">
    <property type="entry name" value="DctM"/>
    <property type="match status" value="1"/>
</dbReference>
<comment type="caution">
    <text evidence="4">The sequence shown here is derived from an EMBL/GenBank/DDBJ whole genome shotgun (WGS) entry which is preliminary data.</text>
</comment>
<keyword evidence="5" id="KW-1185">Reference proteome</keyword>
<feature type="transmembrane region" description="Helical" evidence="2">
    <location>
        <begin position="592"/>
        <end position="620"/>
    </location>
</feature>
<dbReference type="GO" id="GO:0022857">
    <property type="term" value="F:transmembrane transporter activity"/>
    <property type="evidence" value="ECO:0007669"/>
    <property type="project" value="UniProtKB-UniRule"/>
</dbReference>
<keyword evidence="1" id="KW-1003">Cell membrane</keyword>
<feature type="transmembrane region" description="Helical" evidence="2">
    <location>
        <begin position="125"/>
        <end position="142"/>
    </location>
</feature>
<name>A0A8J3H348_9RHOB</name>
<evidence type="ECO:0000259" key="3">
    <source>
        <dbReference type="Pfam" id="PF06808"/>
    </source>
</evidence>
<accession>A0A8J3H348</accession>
<dbReference type="InterPro" id="IPR011853">
    <property type="entry name" value="TRAP_DctM-Dct_fused"/>
</dbReference>
<comment type="subcellular location">
    <subcellularLocation>
        <location evidence="1">Cell inner membrane</location>
        <topology evidence="1">Multi-pass membrane protein</topology>
    </subcellularLocation>
</comment>
<feature type="transmembrane region" description="Helical" evidence="2">
    <location>
        <begin position="405"/>
        <end position="426"/>
    </location>
</feature>
<keyword evidence="2" id="KW-0472">Membrane</keyword>
<sequence>MTTATETGRAPLRDRAIAVLALAMTAFHLLAASPLWLAPNLLLRSVHILFAVIIVFLLQPMPRRKLGHLVDFGLIALSVVTLGYAALNHSAIVVRPPWTLDASAMELFVAIGAIVVILEATRRSLGMAIVWLCLIFIVYAFVGPELRYVSWLRPLAHGGVGVSEFVDQMYFSFEGLFGTALGVSAEYIFLFVIFGAVLQVAGGGDFFITITRAMTGQSRGGPAKIAVIASGLMGMMSGSAVANVATTGSLTIPMMLKLGYPRRFAGAIEAIASTGGQITPPIMGAAAFLMAGILGIGYLEVAAAALIPALLFYVALLFAVHLASVKLNLQPLAAAEAGSTRAVLMGGWTFLIPVVILVALLMQGYSASFSAFFGVVAAFVTPYLRRSTFVHWRQHVAGIRLGVEGAATVAAACASAGIIVGVVQISGLGFKFSAVVTSFSGGSLDIALLLAMIAAFIFGMGMPTTAAYIVQATLVAPALVKLGADPLAAHMFVFYYAVLGQITPPLAVAAYAAAPIAGERPSRVGWTAFLIGLPIYIIPFMFVSNSVLLTPDFSLDLFYSLLRAVLAVAVLSAVVIGWLFGAALGWVMRGLLVLAAVLMIHPELISSAMGVAILFGVYLLQRIKFSKNREVTF</sequence>
<keyword evidence="2" id="KW-0812">Transmembrane</keyword>
<gene>
    <name evidence="4" type="ORF">GCM10017056_48580</name>
</gene>
<evidence type="ECO:0000313" key="4">
    <source>
        <dbReference type="EMBL" id="GHF71954.1"/>
    </source>
</evidence>
<dbReference type="RefSeq" id="WP_189682730.1">
    <property type="nucleotide sequence ID" value="NZ_BNCJ01000030.1"/>
</dbReference>
<feature type="transmembrane region" description="Helical" evidence="2">
    <location>
        <begin position="446"/>
        <end position="470"/>
    </location>
</feature>
<feature type="transmembrane region" description="Helical" evidence="2">
    <location>
        <begin position="305"/>
        <end position="329"/>
    </location>
</feature>
<feature type="transmembrane region" description="Helical" evidence="2">
    <location>
        <begin position="526"/>
        <end position="549"/>
    </location>
</feature>
<organism evidence="4 5">
    <name type="scientific">Seohaeicola zhoushanensis</name>
    <dbReference type="NCBI Taxonomy" id="1569283"/>
    <lineage>
        <taxon>Bacteria</taxon>
        <taxon>Pseudomonadati</taxon>
        <taxon>Pseudomonadota</taxon>
        <taxon>Alphaproteobacteria</taxon>
        <taxon>Rhodobacterales</taxon>
        <taxon>Roseobacteraceae</taxon>
        <taxon>Seohaeicola</taxon>
    </lineage>
</organism>
<proteinExistence type="predicted"/>
<feature type="transmembrane region" description="Helical" evidence="2">
    <location>
        <begin position="16"/>
        <end position="36"/>
    </location>
</feature>
<evidence type="ECO:0000313" key="5">
    <source>
        <dbReference type="Proteomes" id="UP000626220"/>
    </source>
</evidence>
<feature type="transmembrane region" description="Helical" evidence="2">
    <location>
        <begin position="42"/>
        <end position="59"/>
    </location>
</feature>
<evidence type="ECO:0000256" key="1">
    <source>
        <dbReference type="RuleBase" id="RU369079"/>
    </source>
</evidence>
<reference evidence="4" key="2">
    <citation type="submission" date="2020-09" db="EMBL/GenBank/DDBJ databases">
        <authorList>
            <person name="Sun Q."/>
            <person name="Kim S."/>
        </authorList>
    </citation>
    <scope>NUCLEOTIDE SEQUENCE</scope>
    <source>
        <strain evidence="4">KCTC 42650</strain>
    </source>
</reference>
<comment type="function">
    <text evidence="1">Part of the tripartite ATP-independent periplasmic (TRAP) transport system.</text>
</comment>
<feature type="domain" description="TRAP C4-dicarboxylate transport system permease DctM subunit" evidence="3">
    <location>
        <begin position="114"/>
        <end position="550"/>
    </location>
</feature>
<dbReference type="EMBL" id="BNCJ01000030">
    <property type="protein sequence ID" value="GHF71954.1"/>
    <property type="molecule type" value="Genomic_DNA"/>
</dbReference>
<keyword evidence="1" id="KW-0997">Cell inner membrane</keyword>
<dbReference type="Proteomes" id="UP000626220">
    <property type="component" value="Unassembled WGS sequence"/>
</dbReference>
<feature type="transmembrane region" description="Helical" evidence="2">
    <location>
        <begin position="282"/>
        <end position="299"/>
    </location>
</feature>
<feature type="transmembrane region" description="Helical" evidence="2">
    <location>
        <begin position="561"/>
        <end position="586"/>
    </location>
</feature>
<dbReference type="PANTHER" id="PTHR43849">
    <property type="entry name" value="BLL3936 PROTEIN"/>
    <property type="match status" value="1"/>
</dbReference>
<dbReference type="PANTHER" id="PTHR43849:SF2">
    <property type="entry name" value="BLL3936 PROTEIN"/>
    <property type="match status" value="1"/>
</dbReference>
<evidence type="ECO:0000256" key="2">
    <source>
        <dbReference type="SAM" id="Phobius"/>
    </source>
</evidence>
<feature type="transmembrane region" description="Helical" evidence="2">
    <location>
        <begin position="98"/>
        <end position="118"/>
    </location>
</feature>
<dbReference type="AlphaFoldDB" id="A0A8J3H348"/>
<keyword evidence="2" id="KW-1133">Transmembrane helix</keyword>
<reference evidence="4" key="1">
    <citation type="journal article" date="2014" name="Int. J. Syst. Evol. Microbiol.">
        <title>Complete genome sequence of Corynebacterium casei LMG S-19264T (=DSM 44701T), isolated from a smear-ripened cheese.</title>
        <authorList>
            <consortium name="US DOE Joint Genome Institute (JGI-PGF)"/>
            <person name="Walter F."/>
            <person name="Albersmeier A."/>
            <person name="Kalinowski J."/>
            <person name="Ruckert C."/>
        </authorList>
    </citation>
    <scope>NUCLEOTIDE SEQUENCE</scope>
    <source>
        <strain evidence="4">KCTC 42650</strain>
    </source>
</reference>
<keyword evidence="1" id="KW-0813">Transport</keyword>
<dbReference type="InterPro" id="IPR010656">
    <property type="entry name" value="DctM"/>
</dbReference>
<feature type="transmembrane region" description="Helical" evidence="2">
    <location>
        <begin position="341"/>
        <end position="361"/>
    </location>
</feature>
<dbReference type="GO" id="GO:0005886">
    <property type="term" value="C:plasma membrane"/>
    <property type="evidence" value="ECO:0007669"/>
    <property type="project" value="UniProtKB-SubCell"/>
</dbReference>
<feature type="transmembrane region" description="Helical" evidence="2">
    <location>
        <begin position="66"/>
        <end position="86"/>
    </location>
</feature>